<dbReference type="GO" id="GO:0005741">
    <property type="term" value="C:mitochondrial outer membrane"/>
    <property type="evidence" value="ECO:0007669"/>
    <property type="project" value="UniProtKB-SubCell"/>
</dbReference>
<comment type="caution">
    <text evidence="8">The sequence shown here is derived from an EMBL/GenBank/DDBJ whole genome shotgun (WGS) entry which is preliminary data.</text>
</comment>
<dbReference type="PROSITE" id="PS00674">
    <property type="entry name" value="AAA"/>
    <property type="match status" value="1"/>
</dbReference>
<dbReference type="InterPro" id="IPR051701">
    <property type="entry name" value="Mito_OM_Translocase_MSP1"/>
</dbReference>
<keyword evidence="9" id="KW-1185">Reference proteome</keyword>
<accession>A0A9N7R619</accession>
<reference evidence="8" key="1">
    <citation type="submission" date="2019-12" db="EMBL/GenBank/DDBJ databases">
        <authorList>
            <person name="Scholes J."/>
        </authorList>
    </citation>
    <scope>NUCLEOTIDE SEQUENCE</scope>
</reference>
<dbReference type="FunFam" id="3.40.50.300:FF:000416">
    <property type="entry name" value="p-loop nucleoside triphosphate hydrolase superfamily protein"/>
    <property type="match status" value="1"/>
</dbReference>
<evidence type="ECO:0000256" key="2">
    <source>
        <dbReference type="ARBA" id="ARBA00022741"/>
    </source>
</evidence>
<dbReference type="Proteomes" id="UP001153555">
    <property type="component" value="Unassembled WGS sequence"/>
</dbReference>
<name>A0A9N7R619_STRHE</name>
<feature type="domain" description="AAA+ ATPase" evidence="7">
    <location>
        <begin position="631"/>
        <end position="767"/>
    </location>
</feature>
<evidence type="ECO:0000256" key="4">
    <source>
        <dbReference type="ARBA" id="ARBA00022840"/>
    </source>
</evidence>
<dbReference type="InterPro" id="IPR041569">
    <property type="entry name" value="AAA_lid_3"/>
</dbReference>
<feature type="region of interest" description="Disordered" evidence="6">
    <location>
        <begin position="1"/>
        <end position="23"/>
    </location>
</feature>
<dbReference type="InterPro" id="IPR003593">
    <property type="entry name" value="AAA+_ATPase"/>
</dbReference>
<protein>
    <submittedName>
        <fullName evidence="8">AAA-type ATPase family protein</fullName>
    </submittedName>
</protein>
<keyword evidence="2" id="KW-0547">Nucleotide-binding</keyword>
<dbReference type="Pfam" id="PF17862">
    <property type="entry name" value="AAA_lid_3"/>
    <property type="match status" value="1"/>
</dbReference>
<keyword evidence="3" id="KW-0472">Membrane</keyword>
<keyword evidence="5" id="KW-0496">Mitochondrion</keyword>
<keyword evidence="4" id="KW-0067">ATP-binding</keyword>
<dbReference type="Pfam" id="PF00004">
    <property type="entry name" value="AAA"/>
    <property type="match status" value="1"/>
</dbReference>
<proteinExistence type="predicted"/>
<evidence type="ECO:0000256" key="6">
    <source>
        <dbReference type="SAM" id="MobiDB-lite"/>
    </source>
</evidence>
<dbReference type="SUPFAM" id="SSF52540">
    <property type="entry name" value="P-loop containing nucleoside triphosphate hydrolases"/>
    <property type="match status" value="1"/>
</dbReference>
<comment type="subcellular location">
    <subcellularLocation>
        <location evidence="1">Mitochondrion outer membrane</location>
        <topology evidence="1">Single-pass membrane protein</topology>
    </subcellularLocation>
</comment>
<dbReference type="EMBL" id="CACSLK010011299">
    <property type="protein sequence ID" value="CAA0813123.1"/>
    <property type="molecule type" value="Genomic_DNA"/>
</dbReference>
<keyword evidence="3" id="KW-1000">Mitochondrion outer membrane</keyword>
<dbReference type="Gene3D" id="3.40.50.300">
    <property type="entry name" value="P-loop containing nucleotide triphosphate hydrolases"/>
    <property type="match status" value="1"/>
</dbReference>
<evidence type="ECO:0000256" key="5">
    <source>
        <dbReference type="ARBA" id="ARBA00023128"/>
    </source>
</evidence>
<evidence type="ECO:0000259" key="7">
    <source>
        <dbReference type="SMART" id="SM00382"/>
    </source>
</evidence>
<dbReference type="InterPro" id="IPR027417">
    <property type="entry name" value="P-loop_NTPase"/>
</dbReference>
<gene>
    <name evidence="8" type="ORF">SHERM_13682</name>
</gene>
<dbReference type="GO" id="GO:0005524">
    <property type="term" value="F:ATP binding"/>
    <property type="evidence" value="ECO:0007669"/>
    <property type="project" value="UniProtKB-KW"/>
</dbReference>
<dbReference type="PANTHER" id="PTHR45644:SF39">
    <property type="entry name" value="AAA-TYPE ATPASE FAMILY PROTEIN-RELATED"/>
    <property type="match status" value="1"/>
</dbReference>
<dbReference type="GO" id="GO:0016887">
    <property type="term" value="F:ATP hydrolysis activity"/>
    <property type="evidence" value="ECO:0007669"/>
    <property type="project" value="InterPro"/>
</dbReference>
<sequence>MAQQPKMHYLSLNPAGKPRPKMTNSSAVTTLFRCLELPTTGSDPADRSLPNLSSEEQSLPSRKIKAHHVFLQFILKWYQWSVSISTKEDKVPNIQLCESSDKNGGDNQLSNIPLPVLAAELQRRFLNQQMMANLAQNQQQQHGVPPGCQGANTVMASLDVEPSFDNFPYYISKEIEYELVSSHFLHMKNKSQHSKAKRQRTDHKLLLWGPNGSDIYQETLAMALALHSGAKLLVLDCQLNQSDLPAFGNVGSSALRFEAKQLKCTTVPTNGVSLSAPKKSKNQILKIGDRVIYTGLKNQISSTLARKGPAFGMRAKVVCFEKKPKKVGVRFDFPISEGTNLGGLCEEHMGFLCDENELSSDVDDQVKPPSTAFQGFPVENKLILFMKNAASCAVENGEALSGIVSLINRLPDNIFLIVSHVQKEFKANFDGRIEKAQMFQQAFMTLWKCFSFKISIQMPKDKKLFDVLKNQLDRDAELLRTRENIYRLQQALFKQDLECQGIETLKVEGQNLTNEDAEKVVKWALGREIMVRPPIHSRVKFALSRESLLDALNNLRAAQTGWNESGKSHKDITPENEYEKRVLENIILHDKIGVTFDDIGALDNIKDALKEIVILPLQRPELFCKGQLTKPCRGILLFGPPGTGKTMLAKALATEAGANFFNISLSSINSKWYGDSEKFVSAIFSLARKCAPSVLFIDEVDSIFGKRNDYEHELTRKIKTEFMLNWDGLLTKDTERVLVLAATNRPFDLDDAVIRRMPHRFMVDLPDASNRSKILKMILAEENLSDNVDLNAIADMTNDFSGSDLKNLCVAAAYGPVREFLKNEKDKSVEGKQDELRPMNMQDFIRARAEMMASVSSRSSSVADVMQWNEMYGDGISRSAAPDPLPSYFI</sequence>
<dbReference type="Gene3D" id="1.10.8.60">
    <property type="match status" value="1"/>
</dbReference>
<organism evidence="8 9">
    <name type="scientific">Striga hermonthica</name>
    <name type="common">Purple witchweed</name>
    <name type="synonym">Buchnera hermonthica</name>
    <dbReference type="NCBI Taxonomy" id="68872"/>
    <lineage>
        <taxon>Eukaryota</taxon>
        <taxon>Viridiplantae</taxon>
        <taxon>Streptophyta</taxon>
        <taxon>Embryophyta</taxon>
        <taxon>Tracheophyta</taxon>
        <taxon>Spermatophyta</taxon>
        <taxon>Magnoliopsida</taxon>
        <taxon>eudicotyledons</taxon>
        <taxon>Gunneridae</taxon>
        <taxon>Pentapetalae</taxon>
        <taxon>asterids</taxon>
        <taxon>lamiids</taxon>
        <taxon>Lamiales</taxon>
        <taxon>Orobanchaceae</taxon>
        <taxon>Buchnereae</taxon>
        <taxon>Striga</taxon>
    </lineage>
</organism>
<dbReference type="InterPro" id="IPR003959">
    <property type="entry name" value="ATPase_AAA_core"/>
</dbReference>
<evidence type="ECO:0000313" key="8">
    <source>
        <dbReference type="EMBL" id="CAA0813123.1"/>
    </source>
</evidence>
<evidence type="ECO:0000256" key="3">
    <source>
        <dbReference type="ARBA" id="ARBA00022787"/>
    </source>
</evidence>
<dbReference type="InterPro" id="IPR003960">
    <property type="entry name" value="ATPase_AAA_CS"/>
</dbReference>
<dbReference type="AlphaFoldDB" id="A0A9N7R619"/>
<dbReference type="PANTHER" id="PTHR45644">
    <property type="entry name" value="AAA ATPASE, PUTATIVE (AFU_ORTHOLOGUE AFUA_2G12920)-RELATED-RELATED"/>
    <property type="match status" value="1"/>
</dbReference>
<dbReference type="SMART" id="SM00382">
    <property type="entry name" value="AAA"/>
    <property type="match status" value="1"/>
</dbReference>
<dbReference type="OrthoDB" id="10254455at2759"/>
<evidence type="ECO:0000256" key="1">
    <source>
        <dbReference type="ARBA" id="ARBA00004572"/>
    </source>
</evidence>
<evidence type="ECO:0000313" key="9">
    <source>
        <dbReference type="Proteomes" id="UP001153555"/>
    </source>
</evidence>